<evidence type="ECO:0000313" key="2">
    <source>
        <dbReference type="EMBL" id="MDC0716316.1"/>
    </source>
</evidence>
<feature type="signal peptide" evidence="1">
    <location>
        <begin position="1"/>
        <end position="36"/>
    </location>
</feature>
<keyword evidence="1" id="KW-0732">Signal</keyword>
<keyword evidence="3" id="KW-1185">Reference proteome</keyword>
<sequence length="374" mass="40457">MLDLRPPAQPPMTRAFALLPLLAALAALAAPRPAGACDCALLGPTFHPPYVPEAFAAAVTTTEEVAGLTCRPARRGRLACTWSARYVLTRAGATDVPLTFAYPTGADIVVRLGGDIVASSIAALDPRFGVGQRELFVTWPAGQVNDIVVEVRADLQIGPAACGCDAGRTTNRRRHPLVSPAGLPDYAVDYRPQPGPESVRLSLELRRPWREHRPGLFPGGEGRRITRDLRKDGDEPIKLAFKTPLRLDPGGPIAGVGLGFSPEGLRPRLRLGWELAWPQMWVHSLVIETDARARVAVIPAWELTYPRVPHRLVPDSGVGVGAPIQLAPLARPGVRVFARLGWLWCHLLGTFDVYPAFRGAPPERLGSLMLQFGL</sequence>
<feature type="chain" id="PRO_5046117858" evidence="1">
    <location>
        <begin position="37"/>
        <end position="374"/>
    </location>
</feature>
<gene>
    <name evidence="2" type="ORF">POL25_05400</name>
</gene>
<accession>A0ABT5DRZ6</accession>
<dbReference type="Proteomes" id="UP001221686">
    <property type="component" value="Unassembled WGS sequence"/>
</dbReference>
<evidence type="ECO:0000313" key="3">
    <source>
        <dbReference type="Proteomes" id="UP001221686"/>
    </source>
</evidence>
<dbReference type="EMBL" id="JAQNDL010000001">
    <property type="protein sequence ID" value="MDC0716316.1"/>
    <property type="molecule type" value="Genomic_DNA"/>
</dbReference>
<evidence type="ECO:0000256" key="1">
    <source>
        <dbReference type="SAM" id="SignalP"/>
    </source>
</evidence>
<dbReference type="RefSeq" id="WP_272084761.1">
    <property type="nucleotide sequence ID" value="NZ_JAQNDL010000001.1"/>
</dbReference>
<comment type="caution">
    <text evidence="2">The sequence shown here is derived from an EMBL/GenBank/DDBJ whole genome shotgun (WGS) entry which is preliminary data.</text>
</comment>
<proteinExistence type="predicted"/>
<organism evidence="2 3">
    <name type="scientific">Nannocystis bainbridge</name>
    <dbReference type="NCBI Taxonomy" id="2995303"/>
    <lineage>
        <taxon>Bacteria</taxon>
        <taxon>Pseudomonadati</taxon>
        <taxon>Myxococcota</taxon>
        <taxon>Polyangia</taxon>
        <taxon>Nannocystales</taxon>
        <taxon>Nannocystaceae</taxon>
        <taxon>Nannocystis</taxon>
    </lineage>
</organism>
<reference evidence="2 3" key="1">
    <citation type="submission" date="2022-11" db="EMBL/GenBank/DDBJ databases">
        <title>Minimal conservation of predation-associated metabolite biosynthetic gene clusters underscores biosynthetic potential of Myxococcota including descriptions for ten novel species: Archangium lansinium sp. nov., Myxococcus landrumus sp. nov., Nannocystis bai.</title>
        <authorList>
            <person name="Ahearne A."/>
            <person name="Stevens C."/>
            <person name="Dowd S."/>
        </authorList>
    </citation>
    <scope>NUCLEOTIDE SEQUENCE [LARGE SCALE GENOMIC DNA]</scope>
    <source>
        <strain evidence="2 3">BB15-2</strain>
    </source>
</reference>
<protein>
    <submittedName>
        <fullName evidence="2">Uncharacterized protein</fullName>
    </submittedName>
</protein>
<name>A0ABT5DRZ6_9BACT</name>